<evidence type="ECO:0000259" key="5">
    <source>
        <dbReference type="Pfam" id="PF20990"/>
    </source>
</evidence>
<keyword evidence="2" id="KW-0812">Transmembrane</keyword>
<gene>
    <name evidence="6" type="ORF">COO09_24010</name>
</gene>
<evidence type="ECO:0000313" key="6">
    <source>
        <dbReference type="EMBL" id="PCE39733.1"/>
    </source>
</evidence>
<sequence>MRVLFACWLALVAWALPAHAQAIEDPAAVAAAYEKARGQERILAYSSDVHVARDGELDVTETIRLVSLADQIKRGIYRDFPTSYDNRYGQRTRVSFDLVSVSRDGKPEPYALEDLSNGVRIRIGDADTLLPPGEHVYAIRYRTRRQIVYLADKDEVYWNATGTGWAFPIDMAEARITLPGATSFGDRAVYTGPQGSTAGNAAVVEERPGFIHFRTTAPLDAYSGLTVAAAFPKGVLEPPTQAQKLTWWLQDWGPFAAGVALLGLLLLYFFYAWLRVGRGPRPGTLVPAFSPPDNLSPAACRYIDRMGADNRGFTAAIVDLAVRGHIGITKSGGGWLSSGTTVLDRREGGKPIPAPELAMRDTLLPGVGSRIELKQDNHATLQSASSKLNKGLAAAYQAAMFRTNRSWAAFGLLGIPAAVLAVVVVTFLVHAGHMAEEVMIVPLIGLGAVVLAFLLHRLTLGSGCLKVLAWVGIALCIVAILFSGFIALALAIEQGAWSPLLPLLALPFAITAFRWIAAPTIEGRRMMDRIDGFKHYLGITEEDRLDALHPPEKTPVLFERYLPYAIALDVENRWADKFAGVLAAAVAAGTAAHTASWYSGDGNWWDDPGGFTKSVGSSLASTVASASSSPSSSSGGSSGGGSSGGGGGGGGGGGW</sequence>
<evidence type="ECO:0000313" key="7">
    <source>
        <dbReference type="Proteomes" id="UP000218934"/>
    </source>
</evidence>
<feature type="compositionally biased region" description="Low complexity" evidence="1">
    <location>
        <begin position="623"/>
        <end position="635"/>
    </location>
</feature>
<dbReference type="InterPro" id="IPR018702">
    <property type="entry name" value="DUF2207"/>
</dbReference>
<keyword evidence="7" id="KW-1185">Reference proteome</keyword>
<feature type="transmembrane region" description="Helical" evidence="2">
    <location>
        <begin position="252"/>
        <end position="274"/>
    </location>
</feature>
<feature type="transmembrane region" description="Helical" evidence="2">
    <location>
        <begin position="438"/>
        <end position="455"/>
    </location>
</feature>
<dbReference type="RefSeq" id="WP_066969955.1">
    <property type="nucleotide sequence ID" value="NZ_CP023449.1"/>
</dbReference>
<feature type="transmembrane region" description="Helical" evidence="2">
    <location>
        <begin position="496"/>
        <end position="517"/>
    </location>
</feature>
<dbReference type="Proteomes" id="UP000218934">
    <property type="component" value="Unassembled WGS sequence"/>
</dbReference>
<dbReference type="KEGG" id="rdi:CMV14_10610"/>
<keyword evidence="3" id="KW-0732">Signal</keyword>
<keyword evidence="2" id="KW-0472">Membrane</keyword>
<dbReference type="AlphaFoldDB" id="A0A2A4FMV6"/>
<feature type="region of interest" description="Disordered" evidence="1">
    <location>
        <begin position="623"/>
        <end position="655"/>
    </location>
</feature>
<feature type="transmembrane region" description="Helical" evidence="2">
    <location>
        <begin position="467"/>
        <end position="490"/>
    </location>
</feature>
<dbReference type="InterPro" id="IPR048389">
    <property type="entry name" value="YciQ-like_C"/>
</dbReference>
<dbReference type="Pfam" id="PF09972">
    <property type="entry name" value="DUF2207"/>
    <property type="match status" value="1"/>
</dbReference>
<feature type="signal peptide" evidence="3">
    <location>
        <begin position="1"/>
        <end position="20"/>
    </location>
</feature>
<feature type="domain" description="Predicted membrane protein YciQ-like C-terminal" evidence="5">
    <location>
        <begin position="289"/>
        <end position="454"/>
    </location>
</feature>
<accession>A0A2A4FMV6</accession>
<feature type="transmembrane region" description="Helical" evidence="2">
    <location>
        <begin position="407"/>
        <end position="432"/>
    </location>
</feature>
<dbReference type="Pfam" id="PF20990">
    <property type="entry name" value="DUF2207_C"/>
    <property type="match status" value="2"/>
</dbReference>
<evidence type="ECO:0000256" key="1">
    <source>
        <dbReference type="SAM" id="MobiDB-lite"/>
    </source>
</evidence>
<feature type="domain" description="Predicted membrane protein YciQ-like C-terminal" evidence="5">
    <location>
        <begin position="466"/>
        <end position="578"/>
    </location>
</feature>
<evidence type="ECO:0000256" key="2">
    <source>
        <dbReference type="SAM" id="Phobius"/>
    </source>
</evidence>
<evidence type="ECO:0000259" key="4">
    <source>
        <dbReference type="Pfam" id="PF09972"/>
    </source>
</evidence>
<reference evidence="6 7" key="1">
    <citation type="submission" date="2017-09" db="EMBL/GenBank/DDBJ databases">
        <title>The Catabolism of 3,6-Dichlorosalicylic acid is Initiated by the Cytochrome P450 Monooxygenase DsmABC in Rhizorhabdus dicambivorans Ndbn-20.</title>
        <authorList>
            <person name="Na L."/>
        </authorList>
    </citation>
    <scope>NUCLEOTIDE SEQUENCE [LARGE SCALE GENOMIC DNA]</scope>
    <source>
        <strain evidence="6 7">Ndbn-20m</strain>
    </source>
</reference>
<proteinExistence type="predicted"/>
<organism evidence="6 7">
    <name type="scientific">Rhizorhabdus dicambivorans</name>
    <dbReference type="NCBI Taxonomy" id="1850238"/>
    <lineage>
        <taxon>Bacteria</taxon>
        <taxon>Pseudomonadati</taxon>
        <taxon>Pseudomonadota</taxon>
        <taxon>Alphaproteobacteria</taxon>
        <taxon>Sphingomonadales</taxon>
        <taxon>Sphingomonadaceae</taxon>
        <taxon>Rhizorhabdus</taxon>
    </lineage>
</organism>
<dbReference type="EMBL" id="NWUF01000049">
    <property type="protein sequence ID" value="PCE39733.1"/>
    <property type="molecule type" value="Genomic_DNA"/>
</dbReference>
<comment type="caution">
    <text evidence="6">The sequence shown here is derived from an EMBL/GenBank/DDBJ whole genome shotgun (WGS) entry which is preliminary data.</text>
</comment>
<feature type="chain" id="PRO_5013331405" evidence="3">
    <location>
        <begin position="21"/>
        <end position="655"/>
    </location>
</feature>
<protein>
    <submittedName>
        <fullName evidence="6">DUF2207 domain-containing protein</fullName>
    </submittedName>
</protein>
<feature type="compositionally biased region" description="Gly residues" evidence="1">
    <location>
        <begin position="636"/>
        <end position="655"/>
    </location>
</feature>
<evidence type="ECO:0000256" key="3">
    <source>
        <dbReference type="SAM" id="SignalP"/>
    </source>
</evidence>
<dbReference type="OrthoDB" id="9767603at2"/>
<feature type="domain" description="DUF2207" evidence="4">
    <location>
        <begin position="41"/>
        <end position="231"/>
    </location>
</feature>
<keyword evidence="2" id="KW-1133">Transmembrane helix</keyword>
<name>A0A2A4FMV6_9SPHN</name>